<feature type="non-terminal residue" evidence="1">
    <location>
        <position position="162"/>
    </location>
</feature>
<dbReference type="EMBL" id="JACLYZ010000109">
    <property type="protein sequence ID" value="MBM6736461.1"/>
    <property type="molecule type" value="Genomic_DNA"/>
</dbReference>
<keyword evidence="2" id="KW-1185">Reference proteome</keyword>
<protein>
    <submittedName>
        <fullName evidence="1">Chain-length determining protein</fullName>
    </submittedName>
</protein>
<sequence>DALNPELYPDIVSSVAFSTELFDVPVQAEKDSLKCTLYEYLDEHQRAPWWSAVTGFPFKCLGWVMSLFRDEEKEGENGKVDPFRLTKEETDIVKALNSRIAVSVDKKTSVITLGVTMQDPLIAATLTDTVMSKLQAYITDYRTNKARHDLAFTQKLYDEARA</sequence>
<gene>
    <name evidence="1" type="ORF">H7U35_14795</name>
</gene>
<organism evidence="1 2">
    <name type="scientific">Mediterranea massiliensis</name>
    <dbReference type="NCBI Taxonomy" id="1841865"/>
    <lineage>
        <taxon>Bacteria</taxon>
        <taxon>Pseudomonadati</taxon>
        <taxon>Bacteroidota</taxon>
        <taxon>Bacteroidia</taxon>
        <taxon>Bacteroidales</taxon>
        <taxon>Bacteroidaceae</taxon>
        <taxon>Mediterranea</taxon>
    </lineage>
</organism>
<proteinExistence type="predicted"/>
<name>A0ABS2E496_9BACT</name>
<dbReference type="Proteomes" id="UP000766986">
    <property type="component" value="Unassembled WGS sequence"/>
</dbReference>
<reference evidence="1 2" key="1">
    <citation type="journal article" date="2021" name="Sci. Rep.">
        <title>The distribution of antibiotic resistance genes in chicken gut microbiota commensals.</title>
        <authorList>
            <person name="Juricova H."/>
            <person name="Matiasovicova J."/>
            <person name="Kubasova T."/>
            <person name="Cejkova D."/>
            <person name="Rychlik I."/>
        </authorList>
    </citation>
    <scope>NUCLEOTIDE SEQUENCE [LARGE SCALE GENOMIC DNA]</scope>
    <source>
        <strain evidence="1 2">An772</strain>
    </source>
</reference>
<accession>A0ABS2E496</accession>
<evidence type="ECO:0000313" key="1">
    <source>
        <dbReference type="EMBL" id="MBM6736461.1"/>
    </source>
</evidence>
<comment type="caution">
    <text evidence="1">The sequence shown here is derived from an EMBL/GenBank/DDBJ whole genome shotgun (WGS) entry which is preliminary data.</text>
</comment>
<feature type="non-terminal residue" evidence="1">
    <location>
        <position position="1"/>
    </location>
</feature>
<evidence type="ECO:0000313" key="2">
    <source>
        <dbReference type="Proteomes" id="UP000766986"/>
    </source>
</evidence>